<feature type="transmembrane region" description="Helical" evidence="6">
    <location>
        <begin position="54"/>
        <end position="75"/>
    </location>
</feature>
<dbReference type="SUPFAM" id="SSF103473">
    <property type="entry name" value="MFS general substrate transporter"/>
    <property type="match status" value="1"/>
</dbReference>
<feature type="domain" description="Major facilitator superfamily (MFS) profile" evidence="7">
    <location>
        <begin position="20"/>
        <end position="513"/>
    </location>
</feature>
<evidence type="ECO:0000256" key="4">
    <source>
        <dbReference type="ARBA" id="ARBA00022989"/>
    </source>
</evidence>
<feature type="transmembrane region" description="Helical" evidence="6">
    <location>
        <begin position="257"/>
        <end position="278"/>
    </location>
</feature>
<accession>A0ABU9Y189</accession>
<organism evidence="8 9">
    <name type="scientific">Sphingomonas oligophenolica</name>
    <dbReference type="NCBI Taxonomy" id="301154"/>
    <lineage>
        <taxon>Bacteria</taxon>
        <taxon>Pseudomonadati</taxon>
        <taxon>Pseudomonadota</taxon>
        <taxon>Alphaproteobacteria</taxon>
        <taxon>Sphingomonadales</taxon>
        <taxon>Sphingomonadaceae</taxon>
        <taxon>Sphingomonas</taxon>
    </lineage>
</organism>
<dbReference type="PANTHER" id="PTHR23505">
    <property type="entry name" value="SPINSTER"/>
    <property type="match status" value="1"/>
</dbReference>
<keyword evidence="4 6" id="KW-1133">Transmembrane helix</keyword>
<dbReference type="InterPro" id="IPR044770">
    <property type="entry name" value="MFS_spinster-like"/>
</dbReference>
<dbReference type="Proteomes" id="UP001419910">
    <property type="component" value="Unassembled WGS sequence"/>
</dbReference>
<feature type="transmembrane region" description="Helical" evidence="6">
    <location>
        <begin position="188"/>
        <end position="208"/>
    </location>
</feature>
<comment type="subcellular location">
    <subcellularLocation>
        <location evidence="1">Membrane</location>
        <topology evidence="1">Multi-pass membrane protein</topology>
    </subcellularLocation>
</comment>
<keyword evidence="9" id="KW-1185">Reference proteome</keyword>
<keyword evidence="5 6" id="KW-0472">Membrane</keyword>
<dbReference type="InterPro" id="IPR020846">
    <property type="entry name" value="MFS_dom"/>
</dbReference>
<evidence type="ECO:0000313" key="9">
    <source>
        <dbReference type="Proteomes" id="UP001419910"/>
    </source>
</evidence>
<dbReference type="InterPro" id="IPR011701">
    <property type="entry name" value="MFS"/>
</dbReference>
<dbReference type="Gene3D" id="1.20.1250.20">
    <property type="entry name" value="MFS general substrate transporter like domains"/>
    <property type="match status" value="2"/>
</dbReference>
<evidence type="ECO:0000256" key="5">
    <source>
        <dbReference type="ARBA" id="ARBA00023136"/>
    </source>
</evidence>
<name>A0ABU9Y189_9SPHN</name>
<sequence>MSLTTPGGDGERSTRYRNYVLFVLMLVYVFNFLDRQVLSILAEDIKHDLGIGDGAMGFLLGTSFAVFYAVFGIPLGRAADLINRTRLVSAGLTLWSLMTTLSGFASSFISLASCRMLVGVGEASASPAVYSLLYDYFPKRLRTTALAIYSSGIFVGAGLGLIVGGVVLDNWKQAFPLPEMAPFGLRAWQAAFILVGLPGLALAAWVFSLREPRRGAADGVTVEPHPRPFHAIGAELAALLPLSGLILVWRAGGRRAAITNVAAALCIGLGAMLIIALLGGASQWGTLGYGIYVFTTWCQNLKHRDPEAFHAIFSCRPLVLGSLGFSGCFFLTAGALAWLAVFFQRIHGASTSEVGLVLGLSYATMGFLGVTIGGAITDHMVERHGERSRLVVAAVAVSVATAAMVAIVLLPGKNAAYLMTIPFNFFSAMYVAPGAANVNSLAPPRNRATASAAYIVCQVFLGTALGPYVIGAISEAMTNGGASPASALRLAMLVSLLATVPAVALLVAAYRSFWPNTERPRAI</sequence>
<feature type="transmembrane region" description="Helical" evidence="6">
    <location>
        <begin position="416"/>
        <end position="436"/>
    </location>
</feature>
<evidence type="ECO:0000256" key="6">
    <source>
        <dbReference type="SAM" id="Phobius"/>
    </source>
</evidence>
<feature type="transmembrane region" description="Helical" evidence="6">
    <location>
        <begin position="318"/>
        <end position="343"/>
    </location>
</feature>
<evidence type="ECO:0000259" key="7">
    <source>
        <dbReference type="PROSITE" id="PS50850"/>
    </source>
</evidence>
<feature type="transmembrane region" description="Helical" evidence="6">
    <location>
        <begin position="490"/>
        <end position="510"/>
    </location>
</feature>
<dbReference type="Pfam" id="PF07690">
    <property type="entry name" value="MFS_1"/>
    <property type="match status" value="1"/>
</dbReference>
<feature type="transmembrane region" description="Helical" evidence="6">
    <location>
        <begin position="146"/>
        <end position="168"/>
    </location>
</feature>
<evidence type="ECO:0000256" key="1">
    <source>
        <dbReference type="ARBA" id="ARBA00004141"/>
    </source>
</evidence>
<gene>
    <name evidence="8" type="ORF">ABC974_08040</name>
</gene>
<evidence type="ECO:0000256" key="2">
    <source>
        <dbReference type="ARBA" id="ARBA00022448"/>
    </source>
</evidence>
<dbReference type="EMBL" id="JBDIME010000004">
    <property type="protein sequence ID" value="MEN2789571.1"/>
    <property type="molecule type" value="Genomic_DNA"/>
</dbReference>
<dbReference type="RefSeq" id="WP_343887130.1">
    <property type="nucleotide sequence ID" value="NZ_BAAAEH010000002.1"/>
</dbReference>
<feature type="transmembrane region" description="Helical" evidence="6">
    <location>
        <begin position="229"/>
        <end position="251"/>
    </location>
</feature>
<feature type="transmembrane region" description="Helical" evidence="6">
    <location>
        <begin position="355"/>
        <end position="377"/>
    </location>
</feature>
<comment type="caution">
    <text evidence="8">The sequence shown here is derived from an EMBL/GenBank/DDBJ whole genome shotgun (WGS) entry which is preliminary data.</text>
</comment>
<feature type="transmembrane region" description="Helical" evidence="6">
    <location>
        <begin position="448"/>
        <end position="470"/>
    </location>
</feature>
<dbReference type="PROSITE" id="PS50850">
    <property type="entry name" value="MFS"/>
    <property type="match status" value="1"/>
</dbReference>
<reference evidence="8 9" key="1">
    <citation type="submission" date="2024-05" db="EMBL/GenBank/DDBJ databases">
        <authorList>
            <person name="Liu Q."/>
            <person name="Xin Y.-H."/>
        </authorList>
    </citation>
    <scope>NUCLEOTIDE SEQUENCE [LARGE SCALE GENOMIC DNA]</scope>
    <source>
        <strain evidence="8 9">CGMCC 1.10181</strain>
    </source>
</reference>
<proteinExistence type="predicted"/>
<dbReference type="InterPro" id="IPR036259">
    <property type="entry name" value="MFS_trans_sf"/>
</dbReference>
<evidence type="ECO:0000313" key="8">
    <source>
        <dbReference type="EMBL" id="MEN2789571.1"/>
    </source>
</evidence>
<feature type="transmembrane region" description="Helical" evidence="6">
    <location>
        <begin position="389"/>
        <end position="410"/>
    </location>
</feature>
<keyword evidence="2" id="KW-0813">Transport</keyword>
<protein>
    <submittedName>
        <fullName evidence="8">MFS transporter</fullName>
    </submittedName>
</protein>
<evidence type="ECO:0000256" key="3">
    <source>
        <dbReference type="ARBA" id="ARBA00022692"/>
    </source>
</evidence>
<keyword evidence="3 6" id="KW-0812">Transmembrane</keyword>
<dbReference type="CDD" id="cd17328">
    <property type="entry name" value="MFS_spinster_like"/>
    <property type="match status" value="1"/>
</dbReference>
<feature type="transmembrane region" description="Helical" evidence="6">
    <location>
        <begin position="20"/>
        <end position="42"/>
    </location>
</feature>
<dbReference type="PANTHER" id="PTHR23505:SF79">
    <property type="entry name" value="PROTEIN SPINSTER"/>
    <property type="match status" value="1"/>
</dbReference>